<sequence>MPLQRGIQIVVPNLYLSKSLPYSTSNFSLQQYIKAVQKQEGQDLIQHKFLFLTSKISLADHSEVPQQ</sequence>
<proteinExistence type="predicted"/>
<dbReference type="EMBL" id="GG662632">
    <property type="protein sequence ID" value="EWS73387.1"/>
    <property type="molecule type" value="Genomic_DNA"/>
</dbReference>
<evidence type="ECO:0000313" key="2">
    <source>
        <dbReference type="Proteomes" id="UP000009168"/>
    </source>
</evidence>
<dbReference type="KEGG" id="tet:TTHERM_000962009"/>
<evidence type="ECO:0000313" key="1">
    <source>
        <dbReference type="EMBL" id="EWS73387.1"/>
    </source>
</evidence>
<keyword evidence="2" id="KW-1185">Reference proteome</keyword>
<organism evidence="1 2">
    <name type="scientific">Tetrahymena thermophila (strain SB210)</name>
    <dbReference type="NCBI Taxonomy" id="312017"/>
    <lineage>
        <taxon>Eukaryota</taxon>
        <taxon>Sar</taxon>
        <taxon>Alveolata</taxon>
        <taxon>Ciliophora</taxon>
        <taxon>Intramacronucleata</taxon>
        <taxon>Oligohymenophorea</taxon>
        <taxon>Hymenostomatida</taxon>
        <taxon>Tetrahymenina</taxon>
        <taxon>Tetrahymenidae</taxon>
        <taxon>Tetrahymena</taxon>
    </lineage>
</organism>
<dbReference type="InParanoid" id="W7X7R9"/>
<dbReference type="AlphaFoldDB" id="W7X7R9"/>
<gene>
    <name evidence="1" type="ORF">TTHERM_000962009</name>
</gene>
<accession>W7X7R9</accession>
<dbReference type="GeneID" id="24441240"/>
<protein>
    <submittedName>
        <fullName evidence="1">Uncharacterized protein</fullName>
    </submittedName>
</protein>
<dbReference type="RefSeq" id="XP_012654077.1">
    <property type="nucleotide sequence ID" value="XM_012798623.1"/>
</dbReference>
<reference evidence="2" key="1">
    <citation type="journal article" date="2006" name="PLoS Biol.">
        <title>Macronuclear genome sequence of the ciliate Tetrahymena thermophila, a model eukaryote.</title>
        <authorList>
            <person name="Eisen J.A."/>
            <person name="Coyne R.S."/>
            <person name="Wu M."/>
            <person name="Wu D."/>
            <person name="Thiagarajan M."/>
            <person name="Wortman J.R."/>
            <person name="Badger J.H."/>
            <person name="Ren Q."/>
            <person name="Amedeo P."/>
            <person name="Jones K.M."/>
            <person name="Tallon L.J."/>
            <person name="Delcher A.L."/>
            <person name="Salzberg S.L."/>
            <person name="Silva J.C."/>
            <person name="Haas B.J."/>
            <person name="Majoros W.H."/>
            <person name="Farzad M."/>
            <person name="Carlton J.M."/>
            <person name="Smith R.K. Jr."/>
            <person name="Garg J."/>
            <person name="Pearlman R.E."/>
            <person name="Karrer K.M."/>
            <person name="Sun L."/>
            <person name="Manning G."/>
            <person name="Elde N.C."/>
            <person name="Turkewitz A.P."/>
            <person name="Asai D.J."/>
            <person name="Wilkes D.E."/>
            <person name="Wang Y."/>
            <person name="Cai H."/>
            <person name="Collins K."/>
            <person name="Stewart B.A."/>
            <person name="Lee S.R."/>
            <person name="Wilamowska K."/>
            <person name="Weinberg Z."/>
            <person name="Ruzzo W.L."/>
            <person name="Wloga D."/>
            <person name="Gaertig J."/>
            <person name="Frankel J."/>
            <person name="Tsao C.-C."/>
            <person name="Gorovsky M.A."/>
            <person name="Keeling P.J."/>
            <person name="Waller R.F."/>
            <person name="Patron N.J."/>
            <person name="Cherry J.M."/>
            <person name="Stover N.A."/>
            <person name="Krieger C.J."/>
            <person name="del Toro C."/>
            <person name="Ryder H.F."/>
            <person name="Williamson S.C."/>
            <person name="Barbeau R.A."/>
            <person name="Hamilton E.P."/>
            <person name="Orias E."/>
        </authorList>
    </citation>
    <scope>NUCLEOTIDE SEQUENCE [LARGE SCALE GENOMIC DNA]</scope>
    <source>
        <strain evidence="2">SB210</strain>
    </source>
</reference>
<name>W7X7R9_TETTS</name>
<dbReference type="Proteomes" id="UP000009168">
    <property type="component" value="Unassembled WGS sequence"/>
</dbReference>